<keyword evidence="2" id="KW-1185">Reference proteome</keyword>
<sequence>MGYGRSEATSNSISVLCDESRVRIWASITNAGKLVEILLGYPSTYRWPIYESEGNDDEKWLLFLSNLEEDEVAHMSGNGDEELAEFTCRFSGSPN</sequence>
<proteinExistence type="predicted"/>
<reference evidence="1 2" key="2">
    <citation type="submission" date="2018-11" db="EMBL/GenBank/DDBJ databases">
        <authorList>
            <consortium name="Pathogen Informatics"/>
        </authorList>
    </citation>
    <scope>NUCLEOTIDE SEQUENCE [LARGE SCALE GENOMIC DNA]</scope>
</reference>
<name>A0A183I6A0_9BILA</name>
<evidence type="ECO:0000313" key="1">
    <source>
        <dbReference type="EMBL" id="VDP21058.1"/>
    </source>
</evidence>
<evidence type="ECO:0000313" key="3">
    <source>
        <dbReference type="WBParaSite" id="OFLC_0001527301-mRNA-1"/>
    </source>
</evidence>
<organism evidence="3">
    <name type="scientific">Onchocerca flexuosa</name>
    <dbReference type="NCBI Taxonomy" id="387005"/>
    <lineage>
        <taxon>Eukaryota</taxon>
        <taxon>Metazoa</taxon>
        <taxon>Ecdysozoa</taxon>
        <taxon>Nematoda</taxon>
        <taxon>Chromadorea</taxon>
        <taxon>Rhabditida</taxon>
        <taxon>Spirurina</taxon>
        <taxon>Spiruromorpha</taxon>
        <taxon>Filarioidea</taxon>
        <taxon>Onchocercidae</taxon>
        <taxon>Onchocerca</taxon>
    </lineage>
</organism>
<reference evidence="3" key="1">
    <citation type="submission" date="2016-06" db="UniProtKB">
        <authorList>
            <consortium name="WormBaseParasite"/>
        </authorList>
    </citation>
    <scope>IDENTIFICATION</scope>
</reference>
<accession>A0A183I6A0</accession>
<dbReference type="Proteomes" id="UP000267606">
    <property type="component" value="Unassembled WGS sequence"/>
</dbReference>
<dbReference type="WBParaSite" id="OFLC_0001527301-mRNA-1">
    <property type="protein sequence ID" value="OFLC_0001527301-mRNA-1"/>
    <property type="gene ID" value="OFLC_0001527301"/>
</dbReference>
<dbReference type="AlphaFoldDB" id="A0A183I6A0"/>
<protein>
    <submittedName>
        <fullName evidence="3">Ig-like domain-containing protein</fullName>
    </submittedName>
</protein>
<evidence type="ECO:0000313" key="2">
    <source>
        <dbReference type="Proteomes" id="UP000267606"/>
    </source>
</evidence>
<gene>
    <name evidence="1" type="ORF">OFLC_LOCUS15262</name>
</gene>
<dbReference type="EMBL" id="UZAJ01041843">
    <property type="protein sequence ID" value="VDP21058.1"/>
    <property type="molecule type" value="Genomic_DNA"/>
</dbReference>